<protein>
    <submittedName>
        <fullName evidence="2">Expressed protein</fullName>
    </submittedName>
</protein>
<reference evidence="2" key="1">
    <citation type="submission" date="2022-06" db="EMBL/GenBank/DDBJ databases">
        <authorList>
            <consortium name="SYNGENTA / RWTH Aachen University"/>
        </authorList>
    </citation>
    <scope>NUCLEOTIDE SEQUENCE</scope>
</reference>
<proteinExistence type="predicted"/>
<feature type="compositionally biased region" description="Polar residues" evidence="1">
    <location>
        <begin position="1"/>
        <end position="15"/>
    </location>
</feature>
<gene>
    <name evidence="2" type="ORF">PPACK8108_LOCUS26462</name>
</gene>
<feature type="compositionally biased region" description="Polar residues" evidence="1">
    <location>
        <begin position="74"/>
        <end position="93"/>
    </location>
</feature>
<feature type="compositionally biased region" description="Low complexity" evidence="1">
    <location>
        <begin position="171"/>
        <end position="184"/>
    </location>
</feature>
<evidence type="ECO:0000313" key="2">
    <source>
        <dbReference type="EMBL" id="CAH7690960.1"/>
    </source>
</evidence>
<feature type="compositionally biased region" description="Polar residues" evidence="1">
    <location>
        <begin position="185"/>
        <end position="202"/>
    </location>
</feature>
<feature type="region of interest" description="Disordered" evidence="1">
    <location>
        <begin position="151"/>
        <end position="202"/>
    </location>
</feature>
<name>A0AAV0BXC8_PHAPC</name>
<feature type="compositionally biased region" description="Polar residues" evidence="1">
    <location>
        <begin position="55"/>
        <end position="65"/>
    </location>
</feature>
<dbReference type="Proteomes" id="UP001153365">
    <property type="component" value="Unassembled WGS sequence"/>
</dbReference>
<evidence type="ECO:0000256" key="1">
    <source>
        <dbReference type="SAM" id="MobiDB-lite"/>
    </source>
</evidence>
<feature type="region of interest" description="Disordered" evidence="1">
    <location>
        <begin position="1"/>
        <end position="125"/>
    </location>
</feature>
<accession>A0AAV0BXC8</accession>
<feature type="compositionally biased region" description="Polar residues" evidence="1">
    <location>
        <begin position="112"/>
        <end position="123"/>
    </location>
</feature>
<feature type="compositionally biased region" description="Basic and acidic residues" evidence="1">
    <location>
        <begin position="41"/>
        <end position="54"/>
    </location>
</feature>
<keyword evidence="3" id="KW-1185">Reference proteome</keyword>
<dbReference type="AlphaFoldDB" id="A0AAV0BXC8"/>
<feature type="compositionally biased region" description="Polar residues" evidence="1">
    <location>
        <begin position="25"/>
        <end position="40"/>
    </location>
</feature>
<dbReference type="EMBL" id="CALTRL010006461">
    <property type="protein sequence ID" value="CAH7690960.1"/>
    <property type="molecule type" value="Genomic_DNA"/>
</dbReference>
<sequence length="544" mass="60736">MQPENSRAAKTQVNKQAREGERSNQRQPENQRLQKSQQNFRDYERENLIERKSENINPEKSQANSVDHEREILNRQQETTTHRTSLKFHSQPVSILKKTKTQKAVSKEEQKGNQSKYSSTHPGHQQVYHLRNDPFIPRSFNHLQNLSVENQGQQHWPSFSGIGQAPASTVSGSQSGSFGRGQNQPYTANLMSNNNSDRTAQSSLIPQEQNMETLHPHFQTSTMSQAEVSTSLLSHQPSKDSSLPFLDSSVWLIIPGYGTFALVSNGSSNQIPIEARASKITPDDIAPASITSKEEKIPDFIPSSDFETSHTAELAESAPKNSWLQLTDTVPTPDPVPLPINKMEWIPVRLTETEPPKPSHVTQENPLLTNKLAIGDKPDSIKSESGLPPSNSLSFWLQNMERLLTDLVMTQPKDNKKVSTTLKEFMNPNQYKMVGTKILPKKKATNEESNGNNMVSSDSAQKDSVLPFTFNCGTSTELSNFGKARKISNHPKHFKSFLMLNPKLEKKDESAAVTNSLSAAMSIRDPILEVEVKNPTNFFPDASA</sequence>
<evidence type="ECO:0000313" key="3">
    <source>
        <dbReference type="Proteomes" id="UP001153365"/>
    </source>
</evidence>
<comment type="caution">
    <text evidence="2">The sequence shown here is derived from an EMBL/GenBank/DDBJ whole genome shotgun (WGS) entry which is preliminary data.</text>
</comment>
<organism evidence="2 3">
    <name type="scientific">Phakopsora pachyrhizi</name>
    <name type="common">Asian soybean rust disease fungus</name>
    <dbReference type="NCBI Taxonomy" id="170000"/>
    <lineage>
        <taxon>Eukaryota</taxon>
        <taxon>Fungi</taxon>
        <taxon>Dikarya</taxon>
        <taxon>Basidiomycota</taxon>
        <taxon>Pucciniomycotina</taxon>
        <taxon>Pucciniomycetes</taxon>
        <taxon>Pucciniales</taxon>
        <taxon>Phakopsoraceae</taxon>
        <taxon>Phakopsora</taxon>
    </lineage>
</organism>